<dbReference type="RefSeq" id="WP_136842883.1">
    <property type="nucleotide sequence ID" value="NZ_SWBR01000004.1"/>
</dbReference>
<gene>
    <name evidence="2" type="ORF">FA048_15820</name>
</gene>
<comment type="caution">
    <text evidence="2">The sequence shown here is derived from an EMBL/GenBank/DDBJ whole genome shotgun (WGS) entry which is preliminary data.</text>
</comment>
<dbReference type="PANTHER" id="PTHR43617:SF9">
    <property type="entry name" value="GNAT FAMILY ACETYLTRANSFERASE"/>
    <property type="match status" value="1"/>
</dbReference>
<keyword evidence="2" id="KW-0808">Transferase</keyword>
<organism evidence="2 3">
    <name type="scientific">Pedobacter polaris</name>
    <dbReference type="NCBI Taxonomy" id="2571273"/>
    <lineage>
        <taxon>Bacteria</taxon>
        <taxon>Pseudomonadati</taxon>
        <taxon>Bacteroidota</taxon>
        <taxon>Sphingobacteriia</taxon>
        <taxon>Sphingobacteriales</taxon>
        <taxon>Sphingobacteriaceae</taxon>
        <taxon>Pedobacter</taxon>
    </lineage>
</organism>
<dbReference type="InterPro" id="IPR050276">
    <property type="entry name" value="MshD_Acetyltransferase"/>
</dbReference>
<dbReference type="Pfam" id="PF00583">
    <property type="entry name" value="Acetyltransf_1"/>
    <property type="match status" value="1"/>
</dbReference>
<proteinExistence type="predicted"/>
<name>A0A4U1CHC4_9SPHI</name>
<evidence type="ECO:0000313" key="2">
    <source>
        <dbReference type="EMBL" id="TKC06671.1"/>
    </source>
</evidence>
<sequence>MKITQANLADVKELDKLVNSAYRGEDSKKGWTTEAEILDGIRIDEEALELMIAKPAITILKITDENDKILGTVCLEVELNELHLGMFAVSPLSQGNGIGKSLLIAAEQHALENNCARIVISVISTRVELINWYSRHGYVPTGGSIAFDEIEGRFGDPKVSAISLIEMEKVINT</sequence>
<dbReference type="GO" id="GO:0016747">
    <property type="term" value="F:acyltransferase activity, transferring groups other than amino-acyl groups"/>
    <property type="evidence" value="ECO:0007669"/>
    <property type="project" value="InterPro"/>
</dbReference>
<protein>
    <submittedName>
        <fullName evidence="2">GNAT family N-acetyltransferase</fullName>
    </submittedName>
</protein>
<evidence type="ECO:0000259" key="1">
    <source>
        <dbReference type="PROSITE" id="PS51186"/>
    </source>
</evidence>
<dbReference type="AlphaFoldDB" id="A0A4U1CHC4"/>
<dbReference type="EMBL" id="SWBR01000004">
    <property type="protein sequence ID" value="TKC06671.1"/>
    <property type="molecule type" value="Genomic_DNA"/>
</dbReference>
<dbReference type="SUPFAM" id="SSF55729">
    <property type="entry name" value="Acyl-CoA N-acyltransferases (Nat)"/>
    <property type="match status" value="1"/>
</dbReference>
<dbReference type="InterPro" id="IPR016181">
    <property type="entry name" value="Acyl_CoA_acyltransferase"/>
</dbReference>
<dbReference type="PANTHER" id="PTHR43617">
    <property type="entry name" value="L-AMINO ACID N-ACETYLTRANSFERASE"/>
    <property type="match status" value="1"/>
</dbReference>
<feature type="domain" description="N-acetyltransferase" evidence="1">
    <location>
        <begin position="1"/>
        <end position="172"/>
    </location>
</feature>
<dbReference type="PROSITE" id="PS51186">
    <property type="entry name" value="GNAT"/>
    <property type="match status" value="1"/>
</dbReference>
<dbReference type="OrthoDB" id="9796381at2"/>
<keyword evidence="3" id="KW-1185">Reference proteome</keyword>
<dbReference type="InterPro" id="IPR000182">
    <property type="entry name" value="GNAT_dom"/>
</dbReference>
<dbReference type="Gene3D" id="3.40.630.30">
    <property type="match status" value="1"/>
</dbReference>
<accession>A0A4U1CHC4</accession>
<dbReference type="Proteomes" id="UP000309488">
    <property type="component" value="Unassembled WGS sequence"/>
</dbReference>
<dbReference type="CDD" id="cd04301">
    <property type="entry name" value="NAT_SF"/>
    <property type="match status" value="1"/>
</dbReference>
<evidence type="ECO:0000313" key="3">
    <source>
        <dbReference type="Proteomes" id="UP000309488"/>
    </source>
</evidence>
<reference evidence="2 3" key="1">
    <citation type="submission" date="2019-04" db="EMBL/GenBank/DDBJ databases">
        <title>Pedobacter sp. RP-3-22 sp. nov., isolated from Arctic soil.</title>
        <authorList>
            <person name="Dahal R.H."/>
            <person name="Kim D.-U."/>
        </authorList>
    </citation>
    <scope>NUCLEOTIDE SEQUENCE [LARGE SCALE GENOMIC DNA]</scope>
    <source>
        <strain evidence="2 3">RP-3-22</strain>
    </source>
</reference>